<dbReference type="InterPro" id="IPR042107">
    <property type="entry name" value="DNA-dir_RNA_pol_bsu_ext_1_sf"/>
</dbReference>
<evidence type="ECO:0000259" key="10">
    <source>
        <dbReference type="Pfam" id="PF04560"/>
    </source>
</evidence>
<dbReference type="Pfam" id="PF00562">
    <property type="entry name" value="RNA_pol_Rpb2_6"/>
    <property type="match status" value="1"/>
</dbReference>
<dbReference type="EMBL" id="JBHSAS010000006">
    <property type="protein sequence ID" value="MFC4027535.1"/>
    <property type="molecule type" value="Genomic_DNA"/>
</dbReference>
<dbReference type="InterPro" id="IPR037033">
    <property type="entry name" value="DNA-dir_RNAP_su2_hyb_sf"/>
</dbReference>
<dbReference type="InterPro" id="IPR007642">
    <property type="entry name" value="RNA_pol_Rpb2_2"/>
</dbReference>
<evidence type="ECO:0000259" key="14">
    <source>
        <dbReference type="Pfam" id="PF10385"/>
    </source>
</evidence>
<dbReference type="Gene3D" id="2.40.50.150">
    <property type="match status" value="1"/>
</dbReference>
<sequence length="1270" mass="142462">MLAKQTERLSFSSVKNRPDYPDFLDIQIKSFQDFFQLETKSEERGNEGLYNTFLENFPITDTRNQFVLEFLDYFVDPPRYSIQECIERGLTYSVPLKARLKLYCTDPEHEDFETIVQDVYLGTIPYMTPSGTFCINGAERVVVSQLHRSPGVFFGQSFHANGTKLYSARVIPFKGSWIEFATDINSVMYAYIDRKKKLPVTTLFRAIGFERDKDILEIFDLAEEVKVSKTGLKKVLGRKLAARVLNTWYEDFVDEDTGEVVSIERNEIVLDRDTELDKDHIEEILETGTKTILLHKEDNSTGDYAIIHNTLQKDPTNSEKEAVEHIYRQLRNAEPPDEETARGIIDKLFFSDQRYSLGEVGRYRMNKKLGLDIGMDKQVLTKEDIITIIKYLIELINSKAEIDDIDHLSNRRVRTVGEQLSQQFGVGLARMARTIRERMNVRDNEVFTPIDLINAKTLSSVINSFFGTNQLSQFMDQTNPLAEITHKRRLSALGPGGLSRERAGFEVRDVHYTHYGRLCPIETPEGPNIGLISSLSVYSKVNGMGFIETPYRKVSEGQINISEEPIYLSAEEEEGKMIAQANIPTTDDGTIDTDKVIARMEGDFPVVDPKEVHYTDVAPNQISSISASLIPFLEHDDANRALMGSNMMRQAVPLLSADSPIVGTGLERQVATDSRVLINAEGEGEVEYVDAQKITIKYDRTEEDRMVSFDSDSKTYNLIKFRKTNQGSSINLKPIVSVGDRVTKGQVLCQGYATDKGELALGRNMKVAFMPWKGYNFEDAIVISEKVVRDDIFTSIHIDEYSLEVRDTKLGNEELTNDIPNVSEDATKDLDEHGMIRVGAEVKPGDILIGKITPKGESDPTPEEKLLRAIFGDKAGDVKDASLKASPSLSGVVINKKLFARAIKDKRKRAQDKEDVAVLEKKYEAKFAVLKSNLIDKLFAIVGGKTAQGVQNDLGEEVLPKGKKYTLKMLNSVDDYAHLTQGTWTTDDHTNALVADLLHNYKIKENDLQGNLRREKFTISVGDELPSGILKLAKVYIAKKRKLKVGDKMAGRHGNKGIVARIVRQEDMPFLDDGTPVDIVLNPLGVPSRMNIGQIYETVLGWAGQKLGKKYATPIFDGASLDQINELTDEAGIPRFGHTYLFDGGTGQRFDQRATVGVIYMLKLGHMIDDKMHARSIGPYSLITQQPLGGKAQFGGQRFGEMEVWALEAYGASSTLREILTVKSDDVIGRAKTYESIVKGEPMPEPGLPESFNVLMHELKGLGLDLKLEE</sequence>
<dbReference type="NCBIfam" id="NF001616">
    <property type="entry name" value="PRK00405.1"/>
    <property type="match status" value="1"/>
</dbReference>
<feature type="domain" description="RNA polymerase Rpb2" evidence="10">
    <location>
        <begin position="1195"/>
        <end position="1269"/>
    </location>
</feature>
<dbReference type="Pfam" id="PF04561">
    <property type="entry name" value="RNA_pol_Rpb2_2"/>
    <property type="match status" value="2"/>
</dbReference>
<dbReference type="CDD" id="cd00653">
    <property type="entry name" value="RNA_pol_B_RPB2"/>
    <property type="match status" value="1"/>
</dbReference>
<evidence type="ECO:0000256" key="8">
    <source>
        <dbReference type="RuleBase" id="RU363031"/>
    </source>
</evidence>
<dbReference type="PANTHER" id="PTHR20856">
    <property type="entry name" value="DNA-DIRECTED RNA POLYMERASE I SUBUNIT 2"/>
    <property type="match status" value="1"/>
</dbReference>
<reference evidence="16" key="1">
    <citation type="journal article" date="2019" name="Int. J. Syst. Evol. Microbiol.">
        <title>The Global Catalogue of Microorganisms (GCM) 10K type strain sequencing project: providing services to taxonomists for standard genome sequencing and annotation.</title>
        <authorList>
            <consortium name="The Broad Institute Genomics Platform"/>
            <consortium name="The Broad Institute Genome Sequencing Center for Infectious Disease"/>
            <person name="Wu L."/>
            <person name="Ma J."/>
        </authorList>
    </citation>
    <scope>NUCLEOTIDE SEQUENCE [LARGE SCALE GENOMIC DNA]</scope>
    <source>
        <strain evidence="16">CECT 9128</strain>
    </source>
</reference>
<feature type="domain" description="RNA polymerase Rpb2" evidence="13">
    <location>
        <begin position="473"/>
        <end position="541"/>
    </location>
</feature>
<dbReference type="Proteomes" id="UP001595793">
    <property type="component" value="Unassembled WGS sequence"/>
</dbReference>
<feature type="domain" description="DNA-directed RNA polymerase subunit 2 hybrid-binding" evidence="9">
    <location>
        <begin position="680"/>
        <end position="1193"/>
    </location>
</feature>
<feature type="domain" description="RNA polymerase Rpb2" evidence="11">
    <location>
        <begin position="300"/>
        <end position="414"/>
    </location>
</feature>
<comment type="subunit">
    <text evidence="6 8">The RNAP catalytic core consists of 2 alpha, 1 beta, 1 beta' and 1 omega subunit. When a sigma factor is associated with the core the holoenzyme is formed, which can initiate transcription.</text>
</comment>
<evidence type="ECO:0000259" key="9">
    <source>
        <dbReference type="Pfam" id="PF00562"/>
    </source>
</evidence>
<dbReference type="InterPro" id="IPR007121">
    <property type="entry name" value="RNA_pol_bsu_CS"/>
</dbReference>
<keyword evidence="2 6" id="KW-0808">Transferase</keyword>
<gene>
    <name evidence="6 15" type="primary">rpoB</name>
    <name evidence="15" type="ORF">ACFOS1_08995</name>
</gene>
<feature type="domain" description="DNA-directed RNA polymerase beta subunit external 1" evidence="14">
    <location>
        <begin position="551"/>
        <end position="618"/>
    </location>
</feature>
<dbReference type="InterPro" id="IPR015712">
    <property type="entry name" value="DNA-dir_RNA_pol_su2"/>
</dbReference>
<comment type="catalytic activity">
    <reaction evidence="5 6 8">
        <text>RNA(n) + a ribonucleoside 5'-triphosphate = RNA(n+1) + diphosphate</text>
        <dbReference type="Rhea" id="RHEA:21248"/>
        <dbReference type="Rhea" id="RHEA-COMP:14527"/>
        <dbReference type="Rhea" id="RHEA-COMP:17342"/>
        <dbReference type="ChEBI" id="CHEBI:33019"/>
        <dbReference type="ChEBI" id="CHEBI:61557"/>
        <dbReference type="ChEBI" id="CHEBI:140395"/>
        <dbReference type="EC" id="2.7.7.6"/>
    </reaction>
</comment>
<evidence type="ECO:0000256" key="1">
    <source>
        <dbReference type="ARBA" id="ARBA00022478"/>
    </source>
</evidence>
<dbReference type="HAMAP" id="MF_01321">
    <property type="entry name" value="RNApol_bact_RpoB"/>
    <property type="match status" value="1"/>
</dbReference>
<dbReference type="Gene3D" id="2.40.270.10">
    <property type="entry name" value="DNA-directed RNA polymerase, subunit 2, domain 6"/>
    <property type="match status" value="3"/>
</dbReference>
<evidence type="ECO:0000256" key="4">
    <source>
        <dbReference type="ARBA" id="ARBA00023163"/>
    </source>
</evidence>
<dbReference type="Gene3D" id="3.90.1110.10">
    <property type="entry name" value="RNA polymerase Rpb2, domain 2"/>
    <property type="match status" value="2"/>
</dbReference>
<protein>
    <recommendedName>
        <fullName evidence="6 8">DNA-directed RNA polymerase subunit beta</fullName>
        <shortName evidence="6">RNAP subunit beta</shortName>
        <ecNumber evidence="6 8">2.7.7.6</ecNumber>
    </recommendedName>
    <alternativeName>
        <fullName evidence="6">RNA polymerase subunit beta</fullName>
    </alternativeName>
    <alternativeName>
        <fullName evidence="6">Transcriptase subunit beta</fullName>
    </alternativeName>
</protein>
<evidence type="ECO:0000259" key="13">
    <source>
        <dbReference type="Pfam" id="PF04565"/>
    </source>
</evidence>
<dbReference type="InterPro" id="IPR007120">
    <property type="entry name" value="DNA-dir_RNAP_su2_dom"/>
</dbReference>
<dbReference type="Pfam" id="PF10385">
    <property type="entry name" value="RNA_pol_Rpb2_45"/>
    <property type="match status" value="1"/>
</dbReference>
<accession>A0ABV8H9U4</accession>
<evidence type="ECO:0000256" key="3">
    <source>
        <dbReference type="ARBA" id="ARBA00022695"/>
    </source>
</evidence>
<keyword evidence="1 6" id="KW-0240">DNA-directed RNA polymerase</keyword>
<dbReference type="PROSITE" id="PS01166">
    <property type="entry name" value="RNA_POL_BETA"/>
    <property type="match status" value="1"/>
</dbReference>
<feature type="domain" description="RNA polymerase Rpb2" evidence="11">
    <location>
        <begin position="148"/>
        <end position="217"/>
    </location>
</feature>
<dbReference type="InterPro" id="IPR010243">
    <property type="entry name" value="RNA_pol_bsu_bac"/>
</dbReference>
<dbReference type="EC" id="2.7.7.6" evidence="6 8"/>
<organism evidence="15 16">
    <name type="scientific">Zunongwangia endophytica</name>
    <dbReference type="NCBI Taxonomy" id="1808945"/>
    <lineage>
        <taxon>Bacteria</taxon>
        <taxon>Pseudomonadati</taxon>
        <taxon>Bacteroidota</taxon>
        <taxon>Flavobacteriia</taxon>
        <taxon>Flavobacteriales</taxon>
        <taxon>Flavobacteriaceae</taxon>
        <taxon>Zunongwangia</taxon>
    </lineage>
</organism>
<dbReference type="SUPFAM" id="SSF64484">
    <property type="entry name" value="beta and beta-prime subunits of DNA dependent RNA-polymerase"/>
    <property type="match status" value="1"/>
</dbReference>
<dbReference type="Gene3D" id="2.40.50.100">
    <property type="match status" value="1"/>
</dbReference>
<dbReference type="Gene3D" id="2.30.150.10">
    <property type="entry name" value="DNA-directed RNA polymerase, beta subunit, external 1 domain"/>
    <property type="match status" value="1"/>
</dbReference>
<comment type="function">
    <text evidence="6 8">DNA-dependent RNA polymerase catalyzes the transcription of DNA into RNA using the four ribonucleoside triphosphates as substrates.</text>
</comment>
<dbReference type="Gene3D" id="3.90.1100.10">
    <property type="match status" value="2"/>
</dbReference>
<dbReference type="Pfam" id="PF04563">
    <property type="entry name" value="RNA_pol_Rpb2_1"/>
    <property type="match status" value="1"/>
</dbReference>
<evidence type="ECO:0000256" key="5">
    <source>
        <dbReference type="ARBA" id="ARBA00048552"/>
    </source>
</evidence>
<evidence type="ECO:0000256" key="7">
    <source>
        <dbReference type="RuleBase" id="RU000434"/>
    </source>
</evidence>
<dbReference type="InterPro" id="IPR014724">
    <property type="entry name" value="RNA_pol_RPB2_OB-fold"/>
</dbReference>
<dbReference type="InterPro" id="IPR019462">
    <property type="entry name" value="DNA-dir_RNA_pol_bsu_external_1"/>
</dbReference>
<dbReference type="InterPro" id="IPR007641">
    <property type="entry name" value="RNA_pol_Rpb2_7"/>
</dbReference>
<dbReference type="Pfam" id="PF04560">
    <property type="entry name" value="RNA_pol_Rpb2_7"/>
    <property type="match status" value="1"/>
</dbReference>
<name>A0ABV8H9U4_9FLAO</name>
<evidence type="ECO:0000259" key="11">
    <source>
        <dbReference type="Pfam" id="PF04561"/>
    </source>
</evidence>
<proteinExistence type="inferred from homology"/>
<evidence type="ECO:0000313" key="16">
    <source>
        <dbReference type="Proteomes" id="UP001595793"/>
    </source>
</evidence>
<keyword evidence="3 6" id="KW-0548">Nucleotidyltransferase</keyword>
<keyword evidence="16" id="KW-1185">Reference proteome</keyword>
<evidence type="ECO:0000256" key="2">
    <source>
        <dbReference type="ARBA" id="ARBA00022679"/>
    </source>
</evidence>
<keyword evidence="4 6" id="KW-0804">Transcription</keyword>
<evidence type="ECO:0000256" key="6">
    <source>
        <dbReference type="HAMAP-Rule" id="MF_01321"/>
    </source>
</evidence>
<comment type="caution">
    <text evidence="15">The sequence shown here is derived from an EMBL/GenBank/DDBJ whole genome shotgun (WGS) entry which is preliminary data.</text>
</comment>
<dbReference type="GO" id="GO:0000428">
    <property type="term" value="C:DNA-directed RNA polymerase complex"/>
    <property type="evidence" value="ECO:0007669"/>
    <property type="project" value="UniProtKB-KW"/>
</dbReference>
<dbReference type="GO" id="GO:0003899">
    <property type="term" value="F:DNA-directed RNA polymerase activity"/>
    <property type="evidence" value="ECO:0007669"/>
    <property type="project" value="UniProtKB-EC"/>
</dbReference>
<dbReference type="Gene3D" id="3.90.1800.10">
    <property type="entry name" value="RNA polymerase alpha subunit dimerisation domain"/>
    <property type="match status" value="1"/>
</dbReference>
<dbReference type="InterPro" id="IPR007644">
    <property type="entry name" value="RNA_pol_bsu_protrusion"/>
</dbReference>
<dbReference type="InterPro" id="IPR037034">
    <property type="entry name" value="RNA_pol_Rpb2_2_sf"/>
</dbReference>
<comment type="similarity">
    <text evidence="6 7">Belongs to the RNA polymerase beta chain family.</text>
</comment>
<feature type="domain" description="RNA polymerase beta subunit protrusion" evidence="12">
    <location>
        <begin position="24"/>
        <end position="459"/>
    </location>
</feature>
<dbReference type="RefSeq" id="WP_290233950.1">
    <property type="nucleotide sequence ID" value="NZ_JAUFPZ010000002.1"/>
</dbReference>
<dbReference type="InterPro" id="IPR007645">
    <property type="entry name" value="RNA_pol_Rpb2_3"/>
</dbReference>
<evidence type="ECO:0000313" key="15">
    <source>
        <dbReference type="EMBL" id="MFC4027535.1"/>
    </source>
</evidence>
<dbReference type="Pfam" id="PF04565">
    <property type="entry name" value="RNA_pol_Rpb2_3"/>
    <property type="match status" value="1"/>
</dbReference>
<dbReference type="NCBIfam" id="TIGR02013">
    <property type="entry name" value="rpoB"/>
    <property type="match status" value="1"/>
</dbReference>
<evidence type="ECO:0000259" key="12">
    <source>
        <dbReference type="Pfam" id="PF04563"/>
    </source>
</evidence>